<reference evidence="5" key="1">
    <citation type="journal article" date="2021" name="PeerJ">
        <title>Extensive microbial diversity within the chicken gut microbiome revealed by metagenomics and culture.</title>
        <authorList>
            <person name="Gilroy R."/>
            <person name="Ravi A."/>
            <person name="Getino M."/>
            <person name="Pursley I."/>
            <person name="Horton D.L."/>
            <person name="Alikhan N.F."/>
            <person name="Baker D."/>
            <person name="Gharbi K."/>
            <person name="Hall N."/>
            <person name="Watson M."/>
            <person name="Adriaenssens E.M."/>
            <person name="Foster-Nyarko E."/>
            <person name="Jarju S."/>
            <person name="Secka A."/>
            <person name="Antonio M."/>
            <person name="Oren A."/>
            <person name="Chaudhuri R.R."/>
            <person name="La Ragione R."/>
            <person name="Hildebrand F."/>
            <person name="Pallen M.J."/>
        </authorList>
    </citation>
    <scope>NUCLEOTIDE SEQUENCE</scope>
    <source>
        <strain evidence="5">CHK33-7979</strain>
    </source>
</reference>
<dbReference type="GO" id="GO:0005524">
    <property type="term" value="F:ATP binding"/>
    <property type="evidence" value="ECO:0007669"/>
    <property type="project" value="UniProtKB-UniRule"/>
</dbReference>
<dbReference type="AlphaFoldDB" id="A0A9D1Z6M8"/>
<dbReference type="HAMAP" id="MF_00376">
    <property type="entry name" value="Dephospho_CoA_kinase"/>
    <property type="match status" value="1"/>
</dbReference>
<dbReference type="PANTHER" id="PTHR10695">
    <property type="entry name" value="DEPHOSPHO-COA KINASE-RELATED"/>
    <property type="match status" value="1"/>
</dbReference>
<dbReference type="Proteomes" id="UP000886824">
    <property type="component" value="Unassembled WGS sequence"/>
</dbReference>
<name>A0A9D1Z6M8_9FIRM</name>
<accession>A0A9D1Z6M8</accession>
<dbReference type="EMBL" id="DXCX01000112">
    <property type="protein sequence ID" value="HIY74378.1"/>
    <property type="molecule type" value="Genomic_DNA"/>
</dbReference>
<keyword evidence="3 5" id="KW-0418">Kinase</keyword>
<gene>
    <name evidence="3 5" type="primary">coaE</name>
    <name evidence="5" type="ORF">H9826_10490</name>
</gene>
<protein>
    <recommendedName>
        <fullName evidence="3 4">Dephospho-CoA kinase</fullName>
        <ecNumber evidence="3 4">2.7.1.24</ecNumber>
    </recommendedName>
    <alternativeName>
        <fullName evidence="3">Dephosphocoenzyme A kinase</fullName>
    </alternativeName>
</protein>
<dbReference type="PROSITE" id="PS51219">
    <property type="entry name" value="DPCK"/>
    <property type="match status" value="1"/>
</dbReference>
<dbReference type="GO" id="GO:0005737">
    <property type="term" value="C:cytoplasm"/>
    <property type="evidence" value="ECO:0007669"/>
    <property type="project" value="UniProtKB-SubCell"/>
</dbReference>
<keyword evidence="3" id="KW-0963">Cytoplasm</keyword>
<dbReference type="PANTHER" id="PTHR10695:SF46">
    <property type="entry name" value="BIFUNCTIONAL COENZYME A SYNTHASE-RELATED"/>
    <property type="match status" value="1"/>
</dbReference>
<evidence type="ECO:0000256" key="2">
    <source>
        <dbReference type="ARBA" id="ARBA00022840"/>
    </source>
</evidence>
<dbReference type="GO" id="GO:0004140">
    <property type="term" value="F:dephospho-CoA kinase activity"/>
    <property type="evidence" value="ECO:0007669"/>
    <property type="project" value="UniProtKB-UniRule"/>
</dbReference>
<dbReference type="CDD" id="cd02022">
    <property type="entry name" value="DPCK"/>
    <property type="match status" value="1"/>
</dbReference>
<dbReference type="NCBIfam" id="TIGR00152">
    <property type="entry name" value="dephospho-CoA kinase"/>
    <property type="match status" value="1"/>
</dbReference>
<keyword evidence="2 3" id="KW-0067">ATP-binding</keyword>
<evidence type="ECO:0000313" key="6">
    <source>
        <dbReference type="Proteomes" id="UP000886824"/>
    </source>
</evidence>
<keyword evidence="1 3" id="KW-0547">Nucleotide-binding</keyword>
<organism evidence="5 6">
    <name type="scientific">Candidatus Intestinimonas merdavium</name>
    <dbReference type="NCBI Taxonomy" id="2838622"/>
    <lineage>
        <taxon>Bacteria</taxon>
        <taxon>Bacillati</taxon>
        <taxon>Bacillota</taxon>
        <taxon>Clostridia</taxon>
        <taxon>Eubacteriales</taxon>
        <taxon>Intestinimonas</taxon>
    </lineage>
</organism>
<evidence type="ECO:0000256" key="4">
    <source>
        <dbReference type="NCBIfam" id="TIGR00152"/>
    </source>
</evidence>
<comment type="caution">
    <text evidence="5">The sequence shown here is derived from an EMBL/GenBank/DDBJ whole genome shotgun (WGS) entry which is preliminary data.</text>
</comment>
<proteinExistence type="inferred from homology"/>
<comment type="similarity">
    <text evidence="3">Belongs to the CoaE family.</text>
</comment>
<comment type="subcellular location">
    <subcellularLocation>
        <location evidence="3">Cytoplasm</location>
    </subcellularLocation>
</comment>
<evidence type="ECO:0000313" key="5">
    <source>
        <dbReference type="EMBL" id="HIY74378.1"/>
    </source>
</evidence>
<sequence>MKIIGITGPTGAGKTTALGALTALGACIIDADAVYHRLLEESAPLREALVARFGDICDQVGRIDRKKLGEQVFTDPAALADLNGITHRFVGEAIDQLLAGAEASGCPAAAIDAIALIESGLGARCDAVVGVIAPAEVRVRRIMAREGIPEDYARKRVSAQKGENFFRENCDYVLENTEDDTPQSFGGRALVLFTEILDRE</sequence>
<dbReference type="SUPFAM" id="SSF52540">
    <property type="entry name" value="P-loop containing nucleoside triphosphate hydrolases"/>
    <property type="match status" value="1"/>
</dbReference>
<reference evidence="5" key="2">
    <citation type="submission" date="2021-04" db="EMBL/GenBank/DDBJ databases">
        <authorList>
            <person name="Gilroy R."/>
        </authorList>
    </citation>
    <scope>NUCLEOTIDE SEQUENCE</scope>
    <source>
        <strain evidence="5">CHK33-7979</strain>
    </source>
</reference>
<dbReference type="InterPro" id="IPR001977">
    <property type="entry name" value="Depp_CoAkinase"/>
</dbReference>
<dbReference type="Gene3D" id="3.40.50.300">
    <property type="entry name" value="P-loop containing nucleotide triphosphate hydrolases"/>
    <property type="match status" value="1"/>
</dbReference>
<keyword evidence="3 5" id="KW-0808">Transferase</keyword>
<evidence type="ECO:0000256" key="1">
    <source>
        <dbReference type="ARBA" id="ARBA00022741"/>
    </source>
</evidence>
<dbReference type="EC" id="2.7.1.24" evidence="3 4"/>
<keyword evidence="3" id="KW-0173">Coenzyme A biosynthesis</keyword>
<dbReference type="PROSITE" id="PS51257">
    <property type="entry name" value="PROKAR_LIPOPROTEIN"/>
    <property type="match status" value="1"/>
</dbReference>
<dbReference type="InterPro" id="IPR027417">
    <property type="entry name" value="P-loop_NTPase"/>
</dbReference>
<dbReference type="GO" id="GO:0015937">
    <property type="term" value="P:coenzyme A biosynthetic process"/>
    <property type="evidence" value="ECO:0007669"/>
    <property type="project" value="UniProtKB-UniRule"/>
</dbReference>
<comment type="pathway">
    <text evidence="3">Cofactor biosynthesis; coenzyme A biosynthesis; CoA from (R)-pantothenate: step 5/5.</text>
</comment>
<comment type="function">
    <text evidence="3">Catalyzes the phosphorylation of the 3'-hydroxyl group of dephosphocoenzyme A to form coenzyme A.</text>
</comment>
<feature type="binding site" evidence="3">
    <location>
        <begin position="11"/>
        <end position="16"/>
    </location>
    <ligand>
        <name>ATP</name>
        <dbReference type="ChEBI" id="CHEBI:30616"/>
    </ligand>
</feature>
<evidence type="ECO:0000256" key="3">
    <source>
        <dbReference type="HAMAP-Rule" id="MF_00376"/>
    </source>
</evidence>
<dbReference type="Pfam" id="PF01121">
    <property type="entry name" value="CoaE"/>
    <property type="match status" value="1"/>
</dbReference>
<comment type="catalytic activity">
    <reaction evidence="3">
        <text>3'-dephospho-CoA + ATP = ADP + CoA + H(+)</text>
        <dbReference type="Rhea" id="RHEA:18245"/>
        <dbReference type="ChEBI" id="CHEBI:15378"/>
        <dbReference type="ChEBI" id="CHEBI:30616"/>
        <dbReference type="ChEBI" id="CHEBI:57287"/>
        <dbReference type="ChEBI" id="CHEBI:57328"/>
        <dbReference type="ChEBI" id="CHEBI:456216"/>
        <dbReference type="EC" id="2.7.1.24"/>
    </reaction>
</comment>